<evidence type="ECO:0000313" key="1">
    <source>
        <dbReference type="EMBL" id="OGY40316.1"/>
    </source>
</evidence>
<accession>A0A1G1XKX2</accession>
<dbReference type="EMBL" id="MHHY01000009">
    <property type="protein sequence ID" value="OGY40316.1"/>
    <property type="molecule type" value="Genomic_DNA"/>
</dbReference>
<comment type="caution">
    <text evidence="1">The sequence shown here is derived from an EMBL/GenBank/DDBJ whole genome shotgun (WGS) entry which is preliminary data.</text>
</comment>
<sequence length="122" mass="14278">MKNKTIFILLTLMVALFAIGTIAQAITLKDFFEKPLPSATDFMEKAIEWFKWLWSKIIYYMDSILGWTLDNVLTNIWKFFVWLWNLIKDGILTGWGLIDQIARMLASGSGIDWGNIQWPWNN</sequence>
<gene>
    <name evidence="1" type="ORF">A2570_03500</name>
</gene>
<proteinExistence type="predicted"/>
<evidence type="ECO:0000313" key="2">
    <source>
        <dbReference type="Proteomes" id="UP000178570"/>
    </source>
</evidence>
<protein>
    <submittedName>
        <fullName evidence="1">Uncharacterized protein</fullName>
    </submittedName>
</protein>
<dbReference type="STRING" id="1797529.A2570_03500"/>
<dbReference type="Proteomes" id="UP000178570">
    <property type="component" value="Unassembled WGS sequence"/>
</dbReference>
<name>A0A1G1XKX2_9BACT</name>
<reference evidence="1 2" key="1">
    <citation type="journal article" date="2016" name="Nat. Commun.">
        <title>Thousands of microbial genomes shed light on interconnected biogeochemical processes in an aquifer system.</title>
        <authorList>
            <person name="Anantharaman K."/>
            <person name="Brown C.T."/>
            <person name="Hug L.A."/>
            <person name="Sharon I."/>
            <person name="Castelle C.J."/>
            <person name="Probst A.J."/>
            <person name="Thomas B.C."/>
            <person name="Singh A."/>
            <person name="Wilkins M.J."/>
            <person name="Karaoz U."/>
            <person name="Brodie E.L."/>
            <person name="Williams K.H."/>
            <person name="Hubbard S.S."/>
            <person name="Banfield J.F."/>
        </authorList>
    </citation>
    <scope>NUCLEOTIDE SEQUENCE [LARGE SCALE GENOMIC DNA]</scope>
</reference>
<organism evidence="1 2">
    <name type="scientific">Candidatus Brennerbacteria bacterium RIFOXYD1_FULL_41_16</name>
    <dbReference type="NCBI Taxonomy" id="1797529"/>
    <lineage>
        <taxon>Bacteria</taxon>
        <taxon>Candidatus Brenneribacteriota</taxon>
    </lineage>
</organism>
<dbReference type="AlphaFoldDB" id="A0A1G1XKX2"/>